<name>A0ABN8FGT6_9BACL</name>
<dbReference type="Gene3D" id="3.40.190.10">
    <property type="entry name" value="Periplasmic binding protein-like II"/>
    <property type="match status" value="1"/>
</dbReference>
<evidence type="ECO:0008006" key="4">
    <source>
        <dbReference type="Google" id="ProtNLM"/>
    </source>
</evidence>
<feature type="chain" id="PRO_5047238668" description="Extracellular solute-binding protein" evidence="1">
    <location>
        <begin position="34"/>
        <end position="445"/>
    </location>
</feature>
<evidence type="ECO:0000256" key="1">
    <source>
        <dbReference type="SAM" id="SignalP"/>
    </source>
</evidence>
<dbReference type="RefSeq" id="WP_234534831.1">
    <property type="nucleotide sequence ID" value="NZ_CAKMAB010000013.1"/>
</dbReference>
<dbReference type="Pfam" id="PF01547">
    <property type="entry name" value="SBP_bac_1"/>
    <property type="match status" value="1"/>
</dbReference>
<dbReference type="InterPro" id="IPR006059">
    <property type="entry name" value="SBP"/>
</dbReference>
<evidence type="ECO:0000313" key="2">
    <source>
        <dbReference type="EMBL" id="CAH1056667.1"/>
    </source>
</evidence>
<dbReference type="Proteomes" id="UP000838749">
    <property type="component" value="Unassembled WGS sequence"/>
</dbReference>
<dbReference type="SUPFAM" id="SSF53850">
    <property type="entry name" value="Periplasmic binding protein-like II"/>
    <property type="match status" value="1"/>
</dbReference>
<proteinExistence type="predicted"/>
<dbReference type="InterPro" id="IPR050490">
    <property type="entry name" value="Bact_solute-bd_prot1"/>
</dbReference>
<organism evidence="2 3">
    <name type="scientific">Paenibacillus pseudetheri</name>
    <dbReference type="NCBI Taxonomy" id="2897682"/>
    <lineage>
        <taxon>Bacteria</taxon>
        <taxon>Bacillati</taxon>
        <taxon>Bacillota</taxon>
        <taxon>Bacilli</taxon>
        <taxon>Bacillales</taxon>
        <taxon>Paenibacillaceae</taxon>
        <taxon>Paenibacillus</taxon>
    </lineage>
</organism>
<gene>
    <name evidence="2" type="ORF">PAECIP111894_02820</name>
</gene>
<keyword evidence="1" id="KW-0732">Signal</keyword>
<keyword evidence="3" id="KW-1185">Reference proteome</keyword>
<reference evidence="2" key="1">
    <citation type="submission" date="2021-12" db="EMBL/GenBank/DDBJ databases">
        <authorList>
            <person name="Criscuolo A."/>
        </authorList>
    </citation>
    <scope>NUCLEOTIDE SEQUENCE</scope>
    <source>
        <strain evidence="2">CIP111894</strain>
    </source>
</reference>
<protein>
    <recommendedName>
        <fullName evidence="4">Extracellular solute-binding protein</fullName>
    </recommendedName>
</protein>
<evidence type="ECO:0000313" key="3">
    <source>
        <dbReference type="Proteomes" id="UP000838749"/>
    </source>
</evidence>
<dbReference type="PANTHER" id="PTHR43649">
    <property type="entry name" value="ARABINOSE-BINDING PROTEIN-RELATED"/>
    <property type="match status" value="1"/>
</dbReference>
<sequence>MKINLLKKALIVSLSAILLVISAGFSLDPKASANSDTQVDTKQTLKVLYKEKYFFDEELFKQQFPNTQIQEVKWDGKSDLKAFIAKQSPDVIMLNTLEYQQLSKENQLAELGQLIKRDNYDTTTMYPGLLDALKVNGKLYGLSPTFNTESIFYNADLFKKYNVPLPKDGMTWQEILKLAAKFPTSGNKDNRIWGLHYPLDNYTYLINDMATSEGLTRYNPNTLKATMNTAAWKRVFSMAITAIKSNTIEGSNTVGYSNDPFIMGRAAMTVSTQSMETLRDVTADKAAIANYKPFTVKIAAGPADPKNPKTTRNIHLPSIMTIKASSANKDLAWNFIKFYNGADFAKSKSISDQFLGYSLTRMDYSKEYNGYSLETFYKLKPNLETPPYVNPIGNLFNNSQYSVILQSEVKQVLSNKKTLDKALVSIQTQVQKSLDDAVKKQKAKK</sequence>
<feature type="signal peptide" evidence="1">
    <location>
        <begin position="1"/>
        <end position="33"/>
    </location>
</feature>
<comment type="caution">
    <text evidence="2">The sequence shown here is derived from an EMBL/GenBank/DDBJ whole genome shotgun (WGS) entry which is preliminary data.</text>
</comment>
<dbReference type="EMBL" id="CAKMAB010000013">
    <property type="protein sequence ID" value="CAH1056667.1"/>
    <property type="molecule type" value="Genomic_DNA"/>
</dbReference>
<accession>A0ABN8FGT6</accession>
<dbReference type="PANTHER" id="PTHR43649:SF12">
    <property type="entry name" value="DIACETYLCHITOBIOSE BINDING PROTEIN DASA"/>
    <property type="match status" value="1"/>
</dbReference>